<evidence type="ECO:0000256" key="4">
    <source>
        <dbReference type="ARBA" id="ARBA00022840"/>
    </source>
</evidence>
<dbReference type="InterPro" id="IPR015413">
    <property type="entry name" value="Methionyl/Leucyl_tRNA_Synth"/>
</dbReference>
<dbReference type="InterPro" id="IPR014729">
    <property type="entry name" value="Rossmann-like_a/b/a_fold"/>
</dbReference>
<feature type="domain" description="Methionyl/Leucyl tRNA synthetase" evidence="9">
    <location>
        <begin position="383"/>
        <end position="458"/>
    </location>
</feature>
<evidence type="ECO:0000256" key="2">
    <source>
        <dbReference type="ARBA" id="ARBA00022598"/>
    </source>
</evidence>
<dbReference type="GeneID" id="94424910"/>
<keyword evidence="6 8" id="KW-0030">Aminoacyl-tRNA synthetase</keyword>
<name>A0A2C6LCD4_9APIC</name>
<dbReference type="VEuPathDB" id="ToxoDB:CSUI_001493"/>
<protein>
    <recommendedName>
        <fullName evidence="1">methionine--tRNA ligase</fullName>
        <ecNumber evidence="1">6.1.1.10</ecNumber>
    </recommendedName>
    <alternativeName>
        <fullName evidence="7">Methionyl-tRNA synthetase</fullName>
    </alternativeName>
</protein>
<evidence type="ECO:0000256" key="8">
    <source>
        <dbReference type="RuleBase" id="RU363039"/>
    </source>
</evidence>
<keyword evidence="11" id="KW-1185">Reference proteome</keyword>
<evidence type="ECO:0000256" key="3">
    <source>
        <dbReference type="ARBA" id="ARBA00022741"/>
    </source>
</evidence>
<feature type="domain" description="Methionyl/Leucyl tRNA synthetase" evidence="9">
    <location>
        <begin position="240"/>
        <end position="372"/>
    </location>
</feature>
<dbReference type="InterPro" id="IPR023457">
    <property type="entry name" value="Met-tRNA_synth_2"/>
</dbReference>
<sequence>MASTRIPGPLKLVPGVGSPEEVATCLMVANALEAPIILSKGGSLSGASSGFSSSESETASWALLTPEGPISSLYAACLYIAFTNDEEKKQVTSIETETSNHWEVEDALSWAAFKFRAALRGVNKAALLKQLDFLDNSLATLGSASPFSFSVPVTFSSLPAMFVFSSVRYAHPSSTLADWPQIEKLLSSVAAHPAVSSALGVFPPPSAAYAPPVTRSGLTTGCGESVVTKKHLGPEPRQFYLTTAINYTNGPPHMGHVYEAVIADVIARFHRRFGREVFFLTGADEHGQKIANTAERSGKKPQEMCDLYVSGFQDMNKRLHISNDFYIRTTSPEHQAVCQWLWKRVQEKGDIYLDTYTGWYNEREETFVTENEARAADYKDPVSGKPLQKMEEPSYFFRMSKYQARLVDHIQKHPEFIQPEERRRNILRRLEEPLLDLSCSRTTFSWGVPVPGDEKHVIMQDERWSAHEVLACGLASDWERYHLVPHCYLALHAHGRGTTITEDGVRAWLRDCSRWREDVKESWKCNRPKRHSERLRF</sequence>
<evidence type="ECO:0000256" key="7">
    <source>
        <dbReference type="ARBA" id="ARBA00030904"/>
    </source>
</evidence>
<proteinExistence type="inferred from homology"/>
<dbReference type="Pfam" id="PF09334">
    <property type="entry name" value="tRNA-synt_1g"/>
    <property type="match status" value="2"/>
</dbReference>
<evidence type="ECO:0000256" key="6">
    <source>
        <dbReference type="ARBA" id="ARBA00023146"/>
    </source>
</evidence>
<dbReference type="RefSeq" id="XP_067926326.1">
    <property type="nucleotide sequence ID" value="XM_068061699.1"/>
</dbReference>
<dbReference type="GO" id="GO:0005524">
    <property type="term" value="F:ATP binding"/>
    <property type="evidence" value="ECO:0007669"/>
    <property type="project" value="UniProtKB-KW"/>
</dbReference>
<evidence type="ECO:0000313" key="11">
    <source>
        <dbReference type="Proteomes" id="UP000221165"/>
    </source>
</evidence>
<evidence type="ECO:0000313" key="10">
    <source>
        <dbReference type="EMBL" id="PHJ24654.1"/>
    </source>
</evidence>
<keyword evidence="5 8" id="KW-0648">Protein biosynthesis</keyword>
<reference evidence="10 11" key="1">
    <citation type="journal article" date="2017" name="Int. J. Parasitol.">
        <title>The genome of the protozoan parasite Cystoisospora suis and a reverse vaccinology approach to identify vaccine candidates.</title>
        <authorList>
            <person name="Palmieri N."/>
            <person name="Shrestha A."/>
            <person name="Ruttkowski B."/>
            <person name="Beck T."/>
            <person name="Vogl C."/>
            <person name="Tomley F."/>
            <person name="Blake D.P."/>
            <person name="Joachim A."/>
        </authorList>
    </citation>
    <scope>NUCLEOTIDE SEQUENCE [LARGE SCALE GENOMIC DNA]</scope>
    <source>
        <strain evidence="10 11">Wien I</strain>
    </source>
</reference>
<dbReference type="Proteomes" id="UP000221165">
    <property type="component" value="Unassembled WGS sequence"/>
</dbReference>
<keyword evidence="2 8" id="KW-0436">Ligase</keyword>
<dbReference type="GO" id="GO:0004825">
    <property type="term" value="F:methionine-tRNA ligase activity"/>
    <property type="evidence" value="ECO:0007669"/>
    <property type="project" value="UniProtKB-EC"/>
</dbReference>
<comment type="similarity">
    <text evidence="8">Belongs to the class-I aminoacyl-tRNA synthetase family.</text>
</comment>
<dbReference type="InterPro" id="IPR033911">
    <property type="entry name" value="MetRS_core"/>
</dbReference>
<evidence type="ECO:0000256" key="1">
    <source>
        <dbReference type="ARBA" id="ARBA00012838"/>
    </source>
</evidence>
<dbReference type="PRINTS" id="PR01041">
    <property type="entry name" value="TRNASYNTHMET"/>
</dbReference>
<keyword evidence="3 8" id="KW-0547">Nucleotide-binding</keyword>
<dbReference type="AlphaFoldDB" id="A0A2C6LCD4"/>
<dbReference type="Gene3D" id="3.40.50.620">
    <property type="entry name" value="HUPs"/>
    <property type="match status" value="1"/>
</dbReference>
<dbReference type="Gene3D" id="2.170.220.10">
    <property type="match status" value="1"/>
</dbReference>
<organism evidence="10 11">
    <name type="scientific">Cystoisospora suis</name>
    <dbReference type="NCBI Taxonomy" id="483139"/>
    <lineage>
        <taxon>Eukaryota</taxon>
        <taxon>Sar</taxon>
        <taxon>Alveolata</taxon>
        <taxon>Apicomplexa</taxon>
        <taxon>Conoidasida</taxon>
        <taxon>Coccidia</taxon>
        <taxon>Eucoccidiorida</taxon>
        <taxon>Eimeriorina</taxon>
        <taxon>Sarcocystidae</taxon>
        <taxon>Cystoisospora</taxon>
    </lineage>
</organism>
<dbReference type="SUPFAM" id="SSF52374">
    <property type="entry name" value="Nucleotidylyl transferase"/>
    <property type="match status" value="1"/>
</dbReference>
<dbReference type="FunFam" id="2.170.220.10:FF:000002">
    <property type="entry name" value="Methionine--tRNA ligase"/>
    <property type="match status" value="1"/>
</dbReference>
<evidence type="ECO:0000259" key="9">
    <source>
        <dbReference type="Pfam" id="PF09334"/>
    </source>
</evidence>
<keyword evidence="4 8" id="KW-0067">ATP-binding</keyword>
<dbReference type="EMBL" id="MIGC01000596">
    <property type="protein sequence ID" value="PHJ24654.1"/>
    <property type="molecule type" value="Genomic_DNA"/>
</dbReference>
<evidence type="ECO:0000256" key="5">
    <source>
        <dbReference type="ARBA" id="ARBA00022917"/>
    </source>
</evidence>
<comment type="caution">
    <text evidence="10">The sequence shown here is derived from an EMBL/GenBank/DDBJ whole genome shotgun (WGS) entry which is preliminary data.</text>
</comment>
<dbReference type="PANTHER" id="PTHR43326">
    <property type="entry name" value="METHIONYL-TRNA SYNTHETASE"/>
    <property type="match status" value="1"/>
</dbReference>
<accession>A0A2C6LCD4</accession>
<dbReference type="GO" id="GO:0006431">
    <property type="term" value="P:methionyl-tRNA aminoacylation"/>
    <property type="evidence" value="ECO:0007669"/>
    <property type="project" value="InterPro"/>
</dbReference>
<gene>
    <name evidence="10" type="ORF">CSUI_001493</name>
</gene>
<dbReference type="PANTHER" id="PTHR43326:SF2">
    <property type="entry name" value="METHIONINE--TRNA LIGASE"/>
    <property type="match status" value="1"/>
</dbReference>
<dbReference type="OrthoDB" id="5844513at2759"/>
<dbReference type="EC" id="6.1.1.10" evidence="1"/>